<dbReference type="InterPro" id="IPR025251">
    <property type="entry name" value="DUF4213"/>
</dbReference>
<dbReference type="KEGG" id="cex:CSE_00340"/>
<feature type="domain" description="DUF4213" evidence="2">
    <location>
        <begin position="4"/>
        <end position="85"/>
    </location>
</feature>
<dbReference type="SUPFAM" id="SSF159713">
    <property type="entry name" value="Dhaf3308-like"/>
    <property type="match status" value="1"/>
</dbReference>
<dbReference type="EMBL" id="AP012051">
    <property type="protein sequence ID" value="BAL80160.1"/>
    <property type="molecule type" value="Genomic_DNA"/>
</dbReference>
<dbReference type="Proteomes" id="UP000004793">
    <property type="component" value="Chromosome"/>
</dbReference>
<dbReference type="InterPro" id="IPR007161">
    <property type="entry name" value="DUF364"/>
</dbReference>
<gene>
    <name evidence="3" type="ordered locus">CSE_00340</name>
</gene>
<accession>A0A7U6GD11</accession>
<sequence length="239" mass="26488">MGLYEDLIESVKTYHNEVVKDVRVGVVWSAVKSKGVGISLTYSNIYDEVEDAGNLVGKSVKELLQYMLTFNLTKVSIGVATFNSLFDKPKKYENVNMLDYIESIADNKRVVFVGHFPISESLRKRAKEVIILERTPREGDTIDTAAYYIIPDADIVAITGSTLSNKSLESLLSLKRKGITIVFGPSTPPSSVLFDYSVDIIGASIVKNPQFVLDAISQGGKLSNFKKHLEYIVLKKEAI</sequence>
<dbReference type="OrthoDB" id="9806942at2"/>
<dbReference type="Gene3D" id="3.40.50.11590">
    <property type="match status" value="1"/>
</dbReference>
<organism evidence="3 4">
    <name type="scientific">Caldisericum exile (strain DSM 21853 / NBRC 104410 / AZM16c01)</name>
    <dbReference type="NCBI Taxonomy" id="511051"/>
    <lineage>
        <taxon>Bacteria</taxon>
        <taxon>Pseudomonadati</taxon>
        <taxon>Caldisericota/Cryosericota group</taxon>
        <taxon>Caldisericota</taxon>
        <taxon>Caldisericia</taxon>
        <taxon>Caldisericales</taxon>
        <taxon>Caldisericaceae</taxon>
        <taxon>Caldisericum</taxon>
    </lineage>
</organism>
<dbReference type="AlphaFoldDB" id="A0A7U6GD11"/>
<evidence type="ECO:0008006" key="5">
    <source>
        <dbReference type="Google" id="ProtNLM"/>
    </source>
</evidence>
<reference evidence="3 4" key="1">
    <citation type="submission" date="2011-01" db="EMBL/GenBank/DDBJ databases">
        <title>Whole genome sequence of Caldisericum exile AZM16c01.</title>
        <authorList>
            <person name="Narita-Yamada S."/>
            <person name="Kawakoshi A."/>
            <person name="Nakamura S."/>
            <person name="Sasagawa M."/>
            <person name="Fukada J."/>
            <person name="Sekine M."/>
            <person name="Kato Y."/>
            <person name="Fukai R."/>
            <person name="Sasaki K."/>
            <person name="Hanamaki A."/>
            <person name="Narita H."/>
            <person name="Konno Y."/>
            <person name="Mori K."/>
            <person name="Yamazaki S."/>
            <person name="Suzuki K."/>
            <person name="Fujita N."/>
        </authorList>
    </citation>
    <scope>NUCLEOTIDE SEQUENCE [LARGE SCALE GENOMIC DNA]</scope>
    <source>
        <strain evidence="4">DSM 21853 / NBRC 104410 / AZM16c01</strain>
    </source>
</reference>
<dbReference type="Pfam" id="PF04016">
    <property type="entry name" value="DUF364"/>
    <property type="match status" value="1"/>
</dbReference>
<keyword evidence="4" id="KW-1185">Reference proteome</keyword>
<evidence type="ECO:0000259" key="2">
    <source>
        <dbReference type="Pfam" id="PF13938"/>
    </source>
</evidence>
<dbReference type="RefSeq" id="WP_014452571.1">
    <property type="nucleotide sequence ID" value="NC_017096.1"/>
</dbReference>
<dbReference type="Gene3D" id="3.30.390.100">
    <property type="match status" value="1"/>
</dbReference>
<feature type="domain" description="Putative heavy-metal chelation" evidence="1">
    <location>
        <begin position="97"/>
        <end position="233"/>
    </location>
</feature>
<evidence type="ECO:0000313" key="4">
    <source>
        <dbReference type="Proteomes" id="UP000004793"/>
    </source>
</evidence>
<name>A0A7U6GD11_CALEA</name>
<proteinExistence type="predicted"/>
<evidence type="ECO:0000313" key="3">
    <source>
        <dbReference type="EMBL" id="BAL80160.1"/>
    </source>
</evidence>
<dbReference type="Pfam" id="PF13938">
    <property type="entry name" value="DUF4213"/>
    <property type="match status" value="1"/>
</dbReference>
<evidence type="ECO:0000259" key="1">
    <source>
        <dbReference type="Pfam" id="PF04016"/>
    </source>
</evidence>
<protein>
    <recommendedName>
        <fullName evidence="5">DUF364 domain-containing protein</fullName>
    </recommendedName>
</protein>